<dbReference type="InterPro" id="IPR005807">
    <property type="entry name" value="SecE_bac"/>
</dbReference>
<comment type="function">
    <text evidence="9">Essential subunit of the Sec protein translocation channel SecYEG. Clamps together the 2 halves of SecY. May contact the channel plug during translocation.</text>
</comment>
<gene>
    <name evidence="9" type="primary">secE</name>
    <name evidence="10" type="ORF">A2961_00845</name>
</gene>
<keyword evidence="8 9" id="KW-0472">Membrane</keyword>
<evidence type="ECO:0000313" key="10">
    <source>
        <dbReference type="EMBL" id="OGM65228.1"/>
    </source>
</evidence>
<feature type="transmembrane region" description="Helical" evidence="9">
    <location>
        <begin position="35"/>
        <end position="57"/>
    </location>
</feature>
<sequence length="67" mass="7575">MKQTNLLKNTFGFLSEVKTEVSKVTWPKRDDVIKLTLIVVVVSVVVGAYLGGIDYLFTKLLELLVYK</sequence>
<evidence type="ECO:0000256" key="7">
    <source>
        <dbReference type="ARBA" id="ARBA00023010"/>
    </source>
</evidence>
<accession>A0A1F8BPL9</accession>
<name>A0A1F8BPL9_9BACT</name>
<evidence type="ECO:0000256" key="8">
    <source>
        <dbReference type="ARBA" id="ARBA00023136"/>
    </source>
</evidence>
<reference evidence="10 11" key="1">
    <citation type="journal article" date="2016" name="Nat. Commun.">
        <title>Thousands of microbial genomes shed light on interconnected biogeochemical processes in an aquifer system.</title>
        <authorList>
            <person name="Anantharaman K."/>
            <person name="Brown C.T."/>
            <person name="Hug L.A."/>
            <person name="Sharon I."/>
            <person name="Castelle C.J."/>
            <person name="Probst A.J."/>
            <person name="Thomas B.C."/>
            <person name="Singh A."/>
            <person name="Wilkins M.J."/>
            <person name="Karaoz U."/>
            <person name="Brodie E.L."/>
            <person name="Williams K.H."/>
            <person name="Hubbard S.S."/>
            <person name="Banfield J.F."/>
        </authorList>
    </citation>
    <scope>NUCLEOTIDE SEQUENCE [LARGE SCALE GENOMIC DNA]</scope>
</reference>
<dbReference type="Proteomes" id="UP000177082">
    <property type="component" value="Unassembled WGS sequence"/>
</dbReference>
<dbReference type="Pfam" id="PF00584">
    <property type="entry name" value="SecE"/>
    <property type="match status" value="1"/>
</dbReference>
<evidence type="ECO:0000313" key="11">
    <source>
        <dbReference type="Proteomes" id="UP000177082"/>
    </source>
</evidence>
<comment type="caution">
    <text evidence="10">The sequence shown here is derived from an EMBL/GenBank/DDBJ whole genome shotgun (WGS) entry which is preliminary data.</text>
</comment>
<keyword evidence="5 9" id="KW-0653">Protein transport</keyword>
<evidence type="ECO:0000256" key="4">
    <source>
        <dbReference type="ARBA" id="ARBA00022692"/>
    </source>
</evidence>
<dbReference type="EMBL" id="MGHF01000002">
    <property type="protein sequence ID" value="OGM65228.1"/>
    <property type="molecule type" value="Genomic_DNA"/>
</dbReference>
<dbReference type="InterPro" id="IPR001901">
    <property type="entry name" value="Translocase_SecE/Sec61-g"/>
</dbReference>
<keyword evidence="7 9" id="KW-0811">Translocation</keyword>
<dbReference type="AlphaFoldDB" id="A0A1F8BPL9"/>
<comment type="subcellular location">
    <subcellularLocation>
        <location evidence="9">Cell membrane</location>
        <topology evidence="9">Single-pass membrane protein</topology>
    </subcellularLocation>
    <subcellularLocation>
        <location evidence="1">Membrane</location>
    </subcellularLocation>
</comment>
<evidence type="ECO:0000256" key="6">
    <source>
        <dbReference type="ARBA" id="ARBA00022989"/>
    </source>
</evidence>
<dbReference type="InterPro" id="IPR038379">
    <property type="entry name" value="SecE_sf"/>
</dbReference>
<evidence type="ECO:0000256" key="5">
    <source>
        <dbReference type="ARBA" id="ARBA00022927"/>
    </source>
</evidence>
<comment type="subunit">
    <text evidence="9">Component of the Sec protein translocase complex. Heterotrimer consisting of SecY, SecE and SecG subunits. The heterotrimers can form oligomers, although 1 heterotrimer is thought to be able to translocate proteins. Interacts with the ribosome. Interacts with SecDF, and other proteins may be involved. Interacts with SecA.</text>
</comment>
<keyword evidence="4 9" id="KW-0812">Transmembrane</keyword>
<keyword evidence="3 9" id="KW-1003">Cell membrane</keyword>
<dbReference type="GO" id="GO:0005886">
    <property type="term" value="C:plasma membrane"/>
    <property type="evidence" value="ECO:0007669"/>
    <property type="project" value="UniProtKB-SubCell"/>
</dbReference>
<dbReference type="GO" id="GO:0008320">
    <property type="term" value="F:protein transmembrane transporter activity"/>
    <property type="evidence" value="ECO:0007669"/>
    <property type="project" value="UniProtKB-UniRule"/>
</dbReference>
<organism evidence="10 11">
    <name type="scientific">Candidatus Woesebacteria bacterium RIFCSPLOWO2_01_FULL_39_21</name>
    <dbReference type="NCBI Taxonomy" id="1802519"/>
    <lineage>
        <taxon>Bacteria</taxon>
        <taxon>Candidatus Woeseibacteriota</taxon>
    </lineage>
</organism>
<evidence type="ECO:0000256" key="9">
    <source>
        <dbReference type="HAMAP-Rule" id="MF_00422"/>
    </source>
</evidence>
<comment type="similarity">
    <text evidence="9">Belongs to the SecE/SEC61-gamma family.</text>
</comment>
<dbReference type="GO" id="GO:0009306">
    <property type="term" value="P:protein secretion"/>
    <property type="evidence" value="ECO:0007669"/>
    <property type="project" value="UniProtKB-UniRule"/>
</dbReference>
<evidence type="ECO:0000256" key="1">
    <source>
        <dbReference type="ARBA" id="ARBA00004370"/>
    </source>
</evidence>
<keyword evidence="2 9" id="KW-0813">Transport</keyword>
<dbReference type="GO" id="GO:0065002">
    <property type="term" value="P:intracellular protein transmembrane transport"/>
    <property type="evidence" value="ECO:0007669"/>
    <property type="project" value="UniProtKB-UniRule"/>
</dbReference>
<dbReference type="HAMAP" id="MF_00422">
    <property type="entry name" value="SecE"/>
    <property type="match status" value="1"/>
</dbReference>
<protein>
    <recommendedName>
        <fullName evidence="9">Protein translocase subunit SecE</fullName>
    </recommendedName>
</protein>
<dbReference type="GO" id="GO:0006605">
    <property type="term" value="P:protein targeting"/>
    <property type="evidence" value="ECO:0007669"/>
    <property type="project" value="UniProtKB-UniRule"/>
</dbReference>
<dbReference type="NCBIfam" id="TIGR00964">
    <property type="entry name" value="secE_bact"/>
    <property type="match status" value="1"/>
</dbReference>
<dbReference type="STRING" id="1802519.A2961_00845"/>
<dbReference type="GO" id="GO:0043952">
    <property type="term" value="P:protein transport by the Sec complex"/>
    <property type="evidence" value="ECO:0007669"/>
    <property type="project" value="UniProtKB-UniRule"/>
</dbReference>
<dbReference type="PRINTS" id="PR01650">
    <property type="entry name" value="SECETRNLCASE"/>
</dbReference>
<dbReference type="Gene3D" id="1.20.5.1030">
    <property type="entry name" value="Preprotein translocase secy subunit"/>
    <property type="match status" value="1"/>
</dbReference>
<proteinExistence type="inferred from homology"/>
<evidence type="ECO:0000256" key="2">
    <source>
        <dbReference type="ARBA" id="ARBA00022448"/>
    </source>
</evidence>
<dbReference type="PANTHER" id="PTHR33910:SF1">
    <property type="entry name" value="PROTEIN TRANSLOCASE SUBUNIT SECE"/>
    <property type="match status" value="1"/>
</dbReference>
<keyword evidence="6 9" id="KW-1133">Transmembrane helix</keyword>
<evidence type="ECO:0000256" key="3">
    <source>
        <dbReference type="ARBA" id="ARBA00022475"/>
    </source>
</evidence>
<dbReference type="PANTHER" id="PTHR33910">
    <property type="entry name" value="PROTEIN TRANSLOCASE SUBUNIT SECE"/>
    <property type="match status" value="1"/>
</dbReference>